<feature type="region of interest" description="Disordered" evidence="1">
    <location>
        <begin position="1"/>
        <end position="38"/>
    </location>
</feature>
<dbReference type="RefSeq" id="XP_028472734.1">
    <property type="nucleotide sequence ID" value="XM_028618846.1"/>
</dbReference>
<organism evidence="2 3">
    <name type="scientific">Apiotrichum porosum</name>
    <dbReference type="NCBI Taxonomy" id="105984"/>
    <lineage>
        <taxon>Eukaryota</taxon>
        <taxon>Fungi</taxon>
        <taxon>Dikarya</taxon>
        <taxon>Basidiomycota</taxon>
        <taxon>Agaricomycotina</taxon>
        <taxon>Tremellomycetes</taxon>
        <taxon>Trichosporonales</taxon>
        <taxon>Trichosporonaceae</taxon>
        <taxon>Apiotrichum</taxon>
    </lineage>
</organism>
<keyword evidence="3" id="KW-1185">Reference proteome</keyword>
<accession>A0A427XFP2</accession>
<evidence type="ECO:0000313" key="3">
    <source>
        <dbReference type="Proteomes" id="UP000279236"/>
    </source>
</evidence>
<protein>
    <submittedName>
        <fullName evidence="2">Uncharacterized protein</fullName>
    </submittedName>
</protein>
<dbReference type="GeneID" id="39587690"/>
<gene>
    <name evidence="2" type="ORF">EHS24_003147</name>
</gene>
<evidence type="ECO:0000256" key="1">
    <source>
        <dbReference type="SAM" id="MobiDB-lite"/>
    </source>
</evidence>
<name>A0A427XFP2_9TREE</name>
<dbReference type="Proteomes" id="UP000279236">
    <property type="component" value="Unassembled WGS sequence"/>
</dbReference>
<dbReference type="EMBL" id="RSCE01000015">
    <property type="protein sequence ID" value="RSH77587.1"/>
    <property type="molecule type" value="Genomic_DNA"/>
</dbReference>
<comment type="caution">
    <text evidence="2">The sequence shown here is derived from an EMBL/GenBank/DDBJ whole genome shotgun (WGS) entry which is preliminary data.</text>
</comment>
<reference evidence="2 3" key="1">
    <citation type="submission" date="2018-11" db="EMBL/GenBank/DDBJ databases">
        <title>Genome sequence of Apiotrichum porosum DSM 27194.</title>
        <authorList>
            <person name="Aliyu H."/>
            <person name="Gorte O."/>
            <person name="Ochsenreither K."/>
        </authorList>
    </citation>
    <scope>NUCLEOTIDE SEQUENCE [LARGE SCALE GENOMIC DNA]</scope>
    <source>
        <strain evidence="2 3">DSM 27194</strain>
    </source>
</reference>
<evidence type="ECO:0000313" key="2">
    <source>
        <dbReference type="EMBL" id="RSH77587.1"/>
    </source>
</evidence>
<proteinExistence type="predicted"/>
<dbReference type="AlphaFoldDB" id="A0A427XFP2"/>
<sequence>MPEECRPPRSPSSRTPPVDQSNHSGSPAPAPPVAEPTQVPGWLLTDWSHTAFTIPVFHGTFNPGSQIEWACKNATVAIHDAFNEVSWAHIGDKAGAVYLAVCDVVLQRKEHASVADNGEGDLPYYPQWKAARDADIDEVFAWACRDLQCYIDTELDRAAARRVAWRALNATFCVYEDAESGPPDDEPLDDYADLAVMLGEFAPHPSLLDRYGLWVLQTTVGEEPDESIVNRELAAWTAAHGQMANAFPDKGLRGLPRFPRGYVAPRPDVTVLAGTGWVFADL</sequence>